<dbReference type="EMBL" id="QPKV01000004">
    <property type="protein sequence ID" value="RDC56236.1"/>
    <property type="molecule type" value="Genomic_DNA"/>
</dbReference>
<organism evidence="2 3">
    <name type="scientific">Pedobacter chinensis</name>
    <dbReference type="NCBI Taxonomy" id="2282421"/>
    <lineage>
        <taxon>Bacteria</taxon>
        <taxon>Pseudomonadati</taxon>
        <taxon>Bacteroidota</taxon>
        <taxon>Sphingobacteriia</taxon>
        <taxon>Sphingobacteriales</taxon>
        <taxon>Sphingobacteriaceae</taxon>
        <taxon>Pedobacter</taxon>
    </lineage>
</organism>
<proteinExistence type="predicted"/>
<comment type="caution">
    <text evidence="2">The sequence shown here is derived from an EMBL/GenBank/DDBJ whole genome shotgun (WGS) entry which is preliminary data.</text>
</comment>
<keyword evidence="1" id="KW-0732">Signal</keyword>
<reference evidence="2 3" key="1">
    <citation type="submission" date="2018-07" db="EMBL/GenBank/DDBJ databases">
        <title>Pedobacter sp. nov., isolated from soil.</title>
        <authorList>
            <person name="Zhou L.Y."/>
            <person name="Du Z.J."/>
        </authorList>
    </citation>
    <scope>NUCLEOTIDE SEQUENCE [LARGE SCALE GENOMIC DNA]</scope>
    <source>
        <strain evidence="2 3">JDX94</strain>
    </source>
</reference>
<gene>
    <name evidence="2" type="ORF">DU508_11535</name>
</gene>
<keyword evidence="3" id="KW-1185">Reference proteome</keyword>
<dbReference type="AlphaFoldDB" id="A0A369PZQ0"/>
<sequence length="165" mass="18070">MKVFKVFGPIVLLFLFSEYAFSTQGCLVNNTFYVSYLGMIRTTDGSFSGNKRVYNDSGANYPINYSGSESCNTVPVNRYGNGGPDRNGDLCFVMSSSTYNSYPTSGGVKIAPNYPSRNGTLQDFTITCVTSLPLDDYIPFLVLLTGVAGFICVRKDRFAITLISN</sequence>
<dbReference type="Proteomes" id="UP000253961">
    <property type="component" value="Unassembled WGS sequence"/>
</dbReference>
<dbReference type="RefSeq" id="WP_115402967.1">
    <property type="nucleotide sequence ID" value="NZ_QPKV01000004.1"/>
</dbReference>
<evidence type="ECO:0008006" key="4">
    <source>
        <dbReference type="Google" id="ProtNLM"/>
    </source>
</evidence>
<feature type="signal peptide" evidence="1">
    <location>
        <begin position="1"/>
        <end position="20"/>
    </location>
</feature>
<protein>
    <recommendedName>
        <fullName evidence="4">PEP-CTERM sorting domain-containing protein</fullName>
    </recommendedName>
</protein>
<evidence type="ECO:0000313" key="3">
    <source>
        <dbReference type="Proteomes" id="UP000253961"/>
    </source>
</evidence>
<evidence type="ECO:0000256" key="1">
    <source>
        <dbReference type="SAM" id="SignalP"/>
    </source>
</evidence>
<accession>A0A369PZQ0</accession>
<dbReference type="OrthoDB" id="761484at2"/>
<evidence type="ECO:0000313" key="2">
    <source>
        <dbReference type="EMBL" id="RDC56236.1"/>
    </source>
</evidence>
<feature type="chain" id="PRO_5016689320" description="PEP-CTERM sorting domain-containing protein" evidence="1">
    <location>
        <begin position="21"/>
        <end position="165"/>
    </location>
</feature>
<name>A0A369PZQ0_9SPHI</name>